<evidence type="ECO:0000313" key="1">
    <source>
        <dbReference type="EMBL" id="KAJ0101395.1"/>
    </source>
</evidence>
<gene>
    <name evidence="1" type="ORF">Patl1_06559</name>
</gene>
<reference evidence="2" key="1">
    <citation type="journal article" date="2023" name="G3 (Bethesda)">
        <title>Genome assembly and association tests identify interacting loci associated with vigor, precocity, and sex in interspecific pistachio rootstocks.</title>
        <authorList>
            <person name="Palmer W."/>
            <person name="Jacygrad E."/>
            <person name="Sagayaradj S."/>
            <person name="Cavanaugh K."/>
            <person name="Han R."/>
            <person name="Bertier L."/>
            <person name="Beede B."/>
            <person name="Kafkas S."/>
            <person name="Golino D."/>
            <person name="Preece J."/>
            <person name="Michelmore R."/>
        </authorList>
    </citation>
    <scope>NUCLEOTIDE SEQUENCE [LARGE SCALE GENOMIC DNA]</scope>
</reference>
<dbReference type="EMBL" id="CM047899">
    <property type="protein sequence ID" value="KAJ0101395.1"/>
    <property type="molecule type" value="Genomic_DNA"/>
</dbReference>
<sequence length="292" mass="31972">MASQYRDRTAEFQSMSQTLKKIGGVAAVNPSDNVLSPSKSPVPHSSRSEFNKKASLIGLGIQETSQKIARLAKLAKRSSMFDDPLVEIQELTTLIKNDITALNMAVSDLQTLQNIEIADGKFSEDRVVHSTTVCDDLKSKLMGATKELQQVLTARTENIKAHENRRQIFSTNASRESPFRQTKTVTEPPPWLSSGNAFENSQPSASPSTGAQVGSQLRRRPAVENPPSNHMEMSMLQQVVPRQENYAQGRAVALQNVESTITELGGIFTHLATMVAQQGELAIRSGHFALSI</sequence>
<proteinExistence type="predicted"/>
<comment type="caution">
    <text evidence="1">The sequence shown here is derived from an EMBL/GenBank/DDBJ whole genome shotgun (WGS) entry which is preliminary data.</text>
</comment>
<accession>A0ACC1BR16</accession>
<protein>
    <submittedName>
        <fullName evidence="1">Uncharacterized protein</fullName>
    </submittedName>
</protein>
<keyword evidence="2" id="KW-1185">Reference proteome</keyword>
<name>A0ACC1BR16_9ROSI</name>
<organism evidence="1 2">
    <name type="scientific">Pistacia atlantica</name>
    <dbReference type="NCBI Taxonomy" id="434234"/>
    <lineage>
        <taxon>Eukaryota</taxon>
        <taxon>Viridiplantae</taxon>
        <taxon>Streptophyta</taxon>
        <taxon>Embryophyta</taxon>
        <taxon>Tracheophyta</taxon>
        <taxon>Spermatophyta</taxon>
        <taxon>Magnoliopsida</taxon>
        <taxon>eudicotyledons</taxon>
        <taxon>Gunneridae</taxon>
        <taxon>Pentapetalae</taxon>
        <taxon>rosids</taxon>
        <taxon>malvids</taxon>
        <taxon>Sapindales</taxon>
        <taxon>Anacardiaceae</taxon>
        <taxon>Pistacia</taxon>
    </lineage>
</organism>
<dbReference type="Proteomes" id="UP001164250">
    <property type="component" value="Chromosome 3"/>
</dbReference>
<evidence type="ECO:0000313" key="2">
    <source>
        <dbReference type="Proteomes" id="UP001164250"/>
    </source>
</evidence>